<sequence>MRFFERIMNKLILAKMAKGGQISLCVIKENSKKPKTLNHDLLFRLLKDNANTEYGKKYGFGEITTLEEFKARVPFSTYDDYAPYIERMIDNDEKDLITAYPIVHYAVSSGSVGVPKRIPVSRETLDHYNLNSSNRYFAHADEAYRAAHLARPVQRGLYRRGRLHRPHRAHARVPGS</sequence>
<dbReference type="AlphaFoldDB" id="A0A9D1D2X4"/>
<protein>
    <submittedName>
        <fullName evidence="1">GH3 auxin-responsive promoter family protein</fullName>
    </submittedName>
</protein>
<accession>A0A9D1D2X4</accession>
<dbReference type="EMBL" id="DVGB01000059">
    <property type="protein sequence ID" value="HIR01594.1"/>
    <property type="molecule type" value="Genomic_DNA"/>
</dbReference>
<dbReference type="PANTHER" id="PTHR31901">
    <property type="entry name" value="GH3 DOMAIN-CONTAINING PROTEIN"/>
    <property type="match status" value="1"/>
</dbReference>
<evidence type="ECO:0000313" key="1">
    <source>
        <dbReference type="EMBL" id="HIR01594.1"/>
    </source>
</evidence>
<reference evidence="1" key="1">
    <citation type="submission" date="2020-10" db="EMBL/GenBank/DDBJ databases">
        <authorList>
            <person name="Gilroy R."/>
        </authorList>
    </citation>
    <scope>NUCLEOTIDE SEQUENCE</scope>
    <source>
        <strain evidence="1">ChiGjej1B1-2707</strain>
    </source>
</reference>
<dbReference type="GO" id="GO:0016881">
    <property type="term" value="F:acid-amino acid ligase activity"/>
    <property type="evidence" value="ECO:0007669"/>
    <property type="project" value="TreeGrafter"/>
</dbReference>
<proteinExistence type="predicted"/>
<dbReference type="PANTHER" id="PTHR31901:SF9">
    <property type="entry name" value="GH3 DOMAIN-CONTAINING PROTEIN"/>
    <property type="match status" value="1"/>
</dbReference>
<gene>
    <name evidence="1" type="ORF">IAA69_04950</name>
</gene>
<reference evidence="1" key="2">
    <citation type="journal article" date="2021" name="PeerJ">
        <title>Extensive microbial diversity within the chicken gut microbiome revealed by metagenomics and culture.</title>
        <authorList>
            <person name="Gilroy R."/>
            <person name="Ravi A."/>
            <person name="Getino M."/>
            <person name="Pursley I."/>
            <person name="Horton D.L."/>
            <person name="Alikhan N.F."/>
            <person name="Baker D."/>
            <person name="Gharbi K."/>
            <person name="Hall N."/>
            <person name="Watson M."/>
            <person name="Adriaenssens E.M."/>
            <person name="Foster-Nyarko E."/>
            <person name="Jarju S."/>
            <person name="Secka A."/>
            <person name="Antonio M."/>
            <person name="Oren A."/>
            <person name="Chaudhuri R.R."/>
            <person name="La Ragione R."/>
            <person name="Hildebrand F."/>
            <person name="Pallen M.J."/>
        </authorList>
    </citation>
    <scope>NUCLEOTIDE SEQUENCE</scope>
    <source>
        <strain evidence="1">ChiGjej1B1-2707</strain>
    </source>
</reference>
<dbReference type="InterPro" id="IPR004993">
    <property type="entry name" value="GH3"/>
</dbReference>
<dbReference type="Pfam" id="PF03321">
    <property type="entry name" value="GH3"/>
    <property type="match status" value="1"/>
</dbReference>
<comment type="caution">
    <text evidence="1">The sequence shown here is derived from an EMBL/GenBank/DDBJ whole genome shotgun (WGS) entry which is preliminary data.</text>
</comment>
<dbReference type="GO" id="GO:0005737">
    <property type="term" value="C:cytoplasm"/>
    <property type="evidence" value="ECO:0007669"/>
    <property type="project" value="TreeGrafter"/>
</dbReference>
<name>A0A9D1D2X4_9ACTN</name>
<evidence type="ECO:0000313" key="2">
    <source>
        <dbReference type="Proteomes" id="UP000824261"/>
    </source>
</evidence>
<dbReference type="Proteomes" id="UP000824261">
    <property type="component" value="Unassembled WGS sequence"/>
</dbReference>
<organism evidence="1 2">
    <name type="scientific">Candidatus Aveggerthella stercoripullorum</name>
    <dbReference type="NCBI Taxonomy" id="2840688"/>
    <lineage>
        <taxon>Bacteria</taxon>
        <taxon>Bacillati</taxon>
        <taxon>Actinomycetota</taxon>
        <taxon>Coriobacteriia</taxon>
        <taxon>Eggerthellales</taxon>
        <taxon>Eggerthellaceae</taxon>
        <taxon>Eggerthellaceae incertae sedis</taxon>
        <taxon>Candidatus Aveggerthella</taxon>
    </lineage>
</organism>